<name>A0A6M3LB62_9ZZZZ</name>
<dbReference type="EMBL" id="MT143048">
    <property type="protein sequence ID" value="QJA92216.1"/>
    <property type="molecule type" value="Genomic_DNA"/>
</dbReference>
<proteinExistence type="predicted"/>
<protein>
    <submittedName>
        <fullName evidence="1">Uncharacterized protein</fullName>
    </submittedName>
</protein>
<evidence type="ECO:0000313" key="1">
    <source>
        <dbReference type="EMBL" id="QJA92216.1"/>
    </source>
</evidence>
<dbReference type="AlphaFoldDB" id="A0A6M3LB62"/>
<accession>A0A6M3LB62</accession>
<reference evidence="1" key="1">
    <citation type="submission" date="2020-03" db="EMBL/GenBank/DDBJ databases">
        <title>The deep terrestrial virosphere.</title>
        <authorList>
            <person name="Holmfeldt K."/>
            <person name="Nilsson E."/>
            <person name="Simone D."/>
            <person name="Lopez-Fernandez M."/>
            <person name="Wu X."/>
            <person name="de Brujin I."/>
            <person name="Lundin D."/>
            <person name="Andersson A."/>
            <person name="Bertilsson S."/>
            <person name="Dopson M."/>
        </authorList>
    </citation>
    <scope>NUCLEOTIDE SEQUENCE</scope>
    <source>
        <strain evidence="1">MM415B04792</strain>
    </source>
</reference>
<organism evidence="1">
    <name type="scientific">viral metagenome</name>
    <dbReference type="NCBI Taxonomy" id="1070528"/>
    <lineage>
        <taxon>unclassified sequences</taxon>
        <taxon>metagenomes</taxon>
        <taxon>organismal metagenomes</taxon>
    </lineage>
</organism>
<gene>
    <name evidence="1" type="ORF">MM415B04792_0004</name>
</gene>
<sequence>MTERMWCIVDADGKPLLWTIRSTRRAVISSEMPSAPCDMDWRTWKRQQGYRTARCTVTVEE</sequence>